<dbReference type="InterPro" id="IPR003594">
    <property type="entry name" value="HATPase_dom"/>
</dbReference>
<dbReference type="Pfam" id="PF00512">
    <property type="entry name" value="HisKA"/>
    <property type="match status" value="1"/>
</dbReference>
<keyword evidence="12 15" id="KW-0472">Membrane</keyword>
<gene>
    <name evidence="17" type="ORF">FJY75_01710</name>
</gene>
<evidence type="ECO:0000256" key="14">
    <source>
        <dbReference type="ARBA" id="ARBA00068150"/>
    </source>
</evidence>
<dbReference type="InterPro" id="IPR003661">
    <property type="entry name" value="HisK_dim/P_dom"/>
</dbReference>
<evidence type="ECO:0000256" key="15">
    <source>
        <dbReference type="SAM" id="Phobius"/>
    </source>
</evidence>
<comment type="catalytic activity">
    <reaction evidence="1">
        <text>ATP + protein L-histidine = ADP + protein N-phospho-L-histidine.</text>
        <dbReference type="EC" id="2.7.13.3"/>
    </reaction>
</comment>
<dbReference type="PROSITE" id="PS50109">
    <property type="entry name" value="HIS_KIN"/>
    <property type="match status" value="1"/>
</dbReference>
<reference evidence="17" key="1">
    <citation type="submission" date="2019-03" db="EMBL/GenBank/DDBJ databases">
        <title>Lake Tanganyika Metagenome-Assembled Genomes (MAGs).</title>
        <authorList>
            <person name="Tran P."/>
        </authorList>
    </citation>
    <scope>NUCLEOTIDE SEQUENCE</scope>
    <source>
        <strain evidence="17">M_DeepCast_400m_m2_100</strain>
    </source>
</reference>
<dbReference type="EMBL" id="VGIY01000021">
    <property type="protein sequence ID" value="MBM3316546.1"/>
    <property type="molecule type" value="Genomic_DNA"/>
</dbReference>
<dbReference type="SUPFAM" id="SSF47384">
    <property type="entry name" value="Homodimeric domain of signal transducing histidine kinase"/>
    <property type="match status" value="1"/>
</dbReference>
<dbReference type="Proteomes" id="UP000748308">
    <property type="component" value="Unassembled WGS sequence"/>
</dbReference>
<dbReference type="SMART" id="SM00387">
    <property type="entry name" value="HATPase_c"/>
    <property type="match status" value="1"/>
</dbReference>
<evidence type="ECO:0000256" key="10">
    <source>
        <dbReference type="ARBA" id="ARBA00022989"/>
    </source>
</evidence>
<dbReference type="AlphaFoldDB" id="A0A938BQ59"/>
<evidence type="ECO:0000256" key="7">
    <source>
        <dbReference type="ARBA" id="ARBA00022741"/>
    </source>
</evidence>
<dbReference type="InterPro" id="IPR005467">
    <property type="entry name" value="His_kinase_dom"/>
</dbReference>
<evidence type="ECO:0000256" key="8">
    <source>
        <dbReference type="ARBA" id="ARBA00022777"/>
    </source>
</evidence>
<dbReference type="InterPro" id="IPR000014">
    <property type="entry name" value="PAS"/>
</dbReference>
<comment type="subunit">
    <text evidence="13">At low DSF concentrations, interacts with RpfF.</text>
</comment>
<dbReference type="CDD" id="cd16922">
    <property type="entry name" value="HATPase_EvgS-ArcB-TorS-like"/>
    <property type="match status" value="1"/>
</dbReference>
<dbReference type="InterPro" id="IPR004358">
    <property type="entry name" value="Sig_transdc_His_kin-like_C"/>
</dbReference>
<evidence type="ECO:0000259" key="16">
    <source>
        <dbReference type="PROSITE" id="PS50109"/>
    </source>
</evidence>
<dbReference type="SUPFAM" id="SSF55785">
    <property type="entry name" value="PYP-like sensor domain (PAS domain)"/>
    <property type="match status" value="1"/>
</dbReference>
<dbReference type="InterPro" id="IPR006189">
    <property type="entry name" value="CHASE_dom"/>
</dbReference>
<keyword evidence="7" id="KW-0547">Nucleotide-binding</keyword>
<evidence type="ECO:0000256" key="5">
    <source>
        <dbReference type="ARBA" id="ARBA00022679"/>
    </source>
</evidence>
<dbReference type="Pfam" id="PF13426">
    <property type="entry name" value="PAS_9"/>
    <property type="match status" value="1"/>
</dbReference>
<dbReference type="InterPro" id="IPR035965">
    <property type="entry name" value="PAS-like_dom_sf"/>
</dbReference>
<evidence type="ECO:0000256" key="4">
    <source>
        <dbReference type="ARBA" id="ARBA00022553"/>
    </source>
</evidence>
<evidence type="ECO:0000313" key="17">
    <source>
        <dbReference type="EMBL" id="MBM3316546.1"/>
    </source>
</evidence>
<dbReference type="PANTHER" id="PTHR43047:SF64">
    <property type="entry name" value="HISTIDINE KINASE CONTAINING CHEY-HOMOLOGOUS RECEIVER DOMAIN AND PAS DOMAIN-RELATED"/>
    <property type="match status" value="1"/>
</dbReference>
<name>A0A938BQ59_UNCEI</name>
<keyword evidence="6 15" id="KW-0812">Transmembrane</keyword>
<evidence type="ECO:0000313" key="18">
    <source>
        <dbReference type="Proteomes" id="UP000748308"/>
    </source>
</evidence>
<comment type="subcellular location">
    <subcellularLocation>
        <location evidence="2">Membrane</location>
    </subcellularLocation>
</comment>
<sequence length="697" mass="75053">MGAGAGEIRTWAHRARPIALHWSGLAVFGAALAAAFLISHTVGRQVEERDRRRIEDKAERAGELLYRSIQDHVLILEAARGLIAASESVEPYEWDIFVRGILADRGPEELHWVARFPGPESAWRGDALPTLLAGADGEGGAEGWTVDRAAAERARDLRTPVLSRVRVADGAPGARLVTLFLPTYGQRAPPGTPQERRAAHDGWVAACIAVEEMAARALAPLPASVAAELYECADADPASLLFAGQAQARPAAPEGLSCGRILHLPGVAWSLRARALPAFFPPAERALDELTLALGVLASGLLGLLAAVLAAWRRMARRAARESEEMYRLLFERSADGIFLMSDIFEDCNPRVCEIWGVGREEVIGHSPVDFSPPLQPDGRPSAEAAAERIGAALAGRPQLFEWRHLHRDGRPVDTEISLVGVQVRGRPMLLATMRDVGARKQAELELQQARAAAIAADRAKGQFLANMSHEIRTPMNGILGVTELLLDGEASEQQREHLKVVRSCAESLMRVINDVLDFSKIEAGRLELECEPFEPAEVAREALGTLALGARRKGIDLALDVSPGAPRTLLGDAMRLRQVLLNLAGNALKFTERGSVRVLIAPDARRPGWLHIAVRDTGVGIPADQQARVFEAFAQGDGATARRHGGTGLGLSISSQLVRLMDGEIALESEVGVGSTFHVRLPPRAGESRAEEPAAA</sequence>
<dbReference type="Pfam" id="PF02518">
    <property type="entry name" value="HATPase_c"/>
    <property type="match status" value="1"/>
</dbReference>
<dbReference type="InterPro" id="IPR042240">
    <property type="entry name" value="CHASE_sf"/>
</dbReference>
<dbReference type="CDD" id="cd00082">
    <property type="entry name" value="HisKA"/>
    <property type="match status" value="1"/>
</dbReference>
<dbReference type="Gene3D" id="3.30.450.350">
    <property type="entry name" value="CHASE domain"/>
    <property type="match status" value="1"/>
</dbReference>
<dbReference type="CDD" id="cd00130">
    <property type="entry name" value="PAS"/>
    <property type="match status" value="1"/>
</dbReference>
<dbReference type="Gene3D" id="1.10.287.130">
    <property type="match status" value="1"/>
</dbReference>
<dbReference type="InterPro" id="IPR036890">
    <property type="entry name" value="HATPase_C_sf"/>
</dbReference>
<evidence type="ECO:0000256" key="13">
    <source>
        <dbReference type="ARBA" id="ARBA00064003"/>
    </source>
</evidence>
<dbReference type="GO" id="GO:0000155">
    <property type="term" value="F:phosphorelay sensor kinase activity"/>
    <property type="evidence" value="ECO:0007669"/>
    <property type="project" value="InterPro"/>
</dbReference>
<evidence type="ECO:0000256" key="6">
    <source>
        <dbReference type="ARBA" id="ARBA00022692"/>
    </source>
</evidence>
<feature type="transmembrane region" description="Helical" evidence="15">
    <location>
        <begin position="20"/>
        <end position="43"/>
    </location>
</feature>
<accession>A0A938BQ59</accession>
<protein>
    <recommendedName>
        <fullName evidence="14">Sensory/regulatory protein RpfC</fullName>
        <ecNumber evidence="3">2.7.13.3</ecNumber>
    </recommendedName>
</protein>
<keyword evidence="11" id="KW-0902">Two-component regulatory system</keyword>
<dbReference type="PRINTS" id="PR00344">
    <property type="entry name" value="BCTRLSENSOR"/>
</dbReference>
<keyword evidence="4" id="KW-0597">Phosphoprotein</keyword>
<dbReference type="SUPFAM" id="SSF55874">
    <property type="entry name" value="ATPase domain of HSP90 chaperone/DNA topoisomerase II/histidine kinase"/>
    <property type="match status" value="1"/>
</dbReference>
<evidence type="ECO:0000256" key="2">
    <source>
        <dbReference type="ARBA" id="ARBA00004370"/>
    </source>
</evidence>
<keyword evidence="8" id="KW-0418">Kinase</keyword>
<dbReference type="EC" id="2.7.13.3" evidence="3"/>
<dbReference type="SMART" id="SM00388">
    <property type="entry name" value="HisKA"/>
    <property type="match status" value="1"/>
</dbReference>
<evidence type="ECO:0000256" key="12">
    <source>
        <dbReference type="ARBA" id="ARBA00023136"/>
    </source>
</evidence>
<dbReference type="Gene3D" id="3.30.565.10">
    <property type="entry name" value="Histidine kinase-like ATPase, C-terminal domain"/>
    <property type="match status" value="1"/>
</dbReference>
<evidence type="ECO:0000256" key="3">
    <source>
        <dbReference type="ARBA" id="ARBA00012438"/>
    </source>
</evidence>
<keyword evidence="5" id="KW-0808">Transferase</keyword>
<feature type="transmembrane region" description="Helical" evidence="15">
    <location>
        <begin position="290"/>
        <end position="312"/>
    </location>
</feature>
<dbReference type="GO" id="GO:0005524">
    <property type="term" value="F:ATP binding"/>
    <property type="evidence" value="ECO:0007669"/>
    <property type="project" value="UniProtKB-KW"/>
</dbReference>
<keyword evidence="10 15" id="KW-1133">Transmembrane helix</keyword>
<dbReference type="PANTHER" id="PTHR43047">
    <property type="entry name" value="TWO-COMPONENT HISTIDINE PROTEIN KINASE"/>
    <property type="match status" value="1"/>
</dbReference>
<organism evidence="17 18">
    <name type="scientific">Eiseniibacteriota bacterium</name>
    <dbReference type="NCBI Taxonomy" id="2212470"/>
    <lineage>
        <taxon>Bacteria</taxon>
        <taxon>Candidatus Eiseniibacteriota</taxon>
    </lineage>
</organism>
<dbReference type="Pfam" id="PF03924">
    <property type="entry name" value="CHASE"/>
    <property type="match status" value="1"/>
</dbReference>
<dbReference type="Gene3D" id="3.30.450.20">
    <property type="entry name" value="PAS domain"/>
    <property type="match status" value="1"/>
</dbReference>
<comment type="caution">
    <text evidence="17">The sequence shown here is derived from an EMBL/GenBank/DDBJ whole genome shotgun (WGS) entry which is preliminary data.</text>
</comment>
<keyword evidence="9" id="KW-0067">ATP-binding</keyword>
<dbReference type="FunFam" id="3.30.565.10:FF:000010">
    <property type="entry name" value="Sensor histidine kinase RcsC"/>
    <property type="match status" value="1"/>
</dbReference>
<dbReference type="FunFam" id="1.10.287.130:FF:000002">
    <property type="entry name" value="Two-component osmosensing histidine kinase"/>
    <property type="match status" value="1"/>
</dbReference>
<feature type="domain" description="Histidine kinase" evidence="16">
    <location>
        <begin position="467"/>
        <end position="686"/>
    </location>
</feature>
<evidence type="ECO:0000256" key="11">
    <source>
        <dbReference type="ARBA" id="ARBA00023012"/>
    </source>
</evidence>
<evidence type="ECO:0000256" key="1">
    <source>
        <dbReference type="ARBA" id="ARBA00000085"/>
    </source>
</evidence>
<dbReference type="GO" id="GO:0016020">
    <property type="term" value="C:membrane"/>
    <property type="evidence" value="ECO:0007669"/>
    <property type="project" value="UniProtKB-SubCell"/>
</dbReference>
<dbReference type="InterPro" id="IPR036097">
    <property type="entry name" value="HisK_dim/P_sf"/>
</dbReference>
<dbReference type="NCBIfam" id="TIGR00229">
    <property type="entry name" value="sensory_box"/>
    <property type="match status" value="1"/>
</dbReference>
<evidence type="ECO:0000256" key="9">
    <source>
        <dbReference type="ARBA" id="ARBA00022840"/>
    </source>
</evidence>
<proteinExistence type="predicted"/>